<gene>
    <name evidence="1" type="ORF">ACOLOM_LOCUS8311</name>
</gene>
<comment type="caution">
    <text evidence="1">The sequence shown here is derived from an EMBL/GenBank/DDBJ whole genome shotgun (WGS) entry which is preliminary data.</text>
</comment>
<dbReference type="Proteomes" id="UP000789525">
    <property type="component" value="Unassembled WGS sequence"/>
</dbReference>
<reference evidence="1" key="1">
    <citation type="submission" date="2021-06" db="EMBL/GenBank/DDBJ databases">
        <authorList>
            <person name="Kallberg Y."/>
            <person name="Tangrot J."/>
            <person name="Rosling A."/>
        </authorList>
    </citation>
    <scope>NUCLEOTIDE SEQUENCE</scope>
    <source>
        <strain evidence="1">CL356</strain>
    </source>
</reference>
<name>A0ACA9NES1_9GLOM</name>
<dbReference type="EMBL" id="CAJVPT010021093">
    <property type="protein sequence ID" value="CAG8652942.1"/>
    <property type="molecule type" value="Genomic_DNA"/>
</dbReference>
<evidence type="ECO:0000313" key="2">
    <source>
        <dbReference type="Proteomes" id="UP000789525"/>
    </source>
</evidence>
<organism evidence="1 2">
    <name type="scientific">Acaulospora colombiana</name>
    <dbReference type="NCBI Taxonomy" id="27376"/>
    <lineage>
        <taxon>Eukaryota</taxon>
        <taxon>Fungi</taxon>
        <taxon>Fungi incertae sedis</taxon>
        <taxon>Mucoromycota</taxon>
        <taxon>Glomeromycotina</taxon>
        <taxon>Glomeromycetes</taxon>
        <taxon>Diversisporales</taxon>
        <taxon>Acaulosporaceae</taxon>
        <taxon>Acaulospora</taxon>
    </lineage>
</organism>
<keyword evidence="2" id="KW-1185">Reference proteome</keyword>
<accession>A0ACA9NES1</accession>
<protein>
    <submittedName>
        <fullName evidence="1">2615_t:CDS:1</fullName>
    </submittedName>
</protein>
<feature type="non-terminal residue" evidence="1">
    <location>
        <position position="105"/>
    </location>
</feature>
<evidence type="ECO:0000313" key="1">
    <source>
        <dbReference type="EMBL" id="CAG8652942.1"/>
    </source>
</evidence>
<proteinExistence type="predicted"/>
<sequence length="105" mass="11845">MNNWFSQQPKEQRIVSSSIAESSRSVQKRINGAHEANEDRITSPSGREVATPFRQVGNLLKRTESFSSETSFRVMDQAYMGRGGAGNGIAEHSRGFRHRAAKQYW</sequence>